<feature type="region of interest" description="Disordered" evidence="1">
    <location>
        <begin position="17"/>
        <end position="37"/>
    </location>
</feature>
<evidence type="ECO:0000313" key="3">
    <source>
        <dbReference type="Proteomes" id="UP000002931"/>
    </source>
</evidence>
<keyword evidence="3" id="KW-1185">Reference proteome</keyword>
<proteinExistence type="predicted"/>
<dbReference type="STRING" id="314271.RB2654_14825"/>
<protein>
    <submittedName>
        <fullName evidence="2">Uncharacterized protein</fullName>
    </submittedName>
</protein>
<reference evidence="2 3" key="1">
    <citation type="journal article" date="2010" name="J. Bacteriol.">
        <title>Genome sequences of Pelagibaca bermudensis HTCC2601T and Maritimibacter alkaliphilus HTCC2654T, the type strains of two marine Roseobacter genera.</title>
        <authorList>
            <person name="Thrash J.C."/>
            <person name="Cho J.C."/>
            <person name="Ferriera S."/>
            <person name="Johnson J."/>
            <person name="Vergin K.L."/>
            <person name="Giovannoni S.J."/>
        </authorList>
    </citation>
    <scope>NUCLEOTIDE SEQUENCE [LARGE SCALE GENOMIC DNA]</scope>
    <source>
        <strain evidence="2 3">HTCC2654</strain>
    </source>
</reference>
<evidence type="ECO:0000313" key="2">
    <source>
        <dbReference type="EMBL" id="EAQ12569.1"/>
    </source>
</evidence>
<dbReference type="AlphaFoldDB" id="A3VH14"/>
<dbReference type="HOGENOM" id="CLU_2974137_0_0_5"/>
<evidence type="ECO:0000256" key="1">
    <source>
        <dbReference type="SAM" id="MobiDB-lite"/>
    </source>
</evidence>
<organism evidence="2 3">
    <name type="scientific">Maritimibacter alkaliphilus HTCC2654</name>
    <dbReference type="NCBI Taxonomy" id="314271"/>
    <lineage>
        <taxon>Bacteria</taxon>
        <taxon>Pseudomonadati</taxon>
        <taxon>Pseudomonadota</taxon>
        <taxon>Alphaproteobacteria</taxon>
        <taxon>Rhodobacterales</taxon>
        <taxon>Roseobacteraceae</taxon>
        <taxon>Maritimibacter</taxon>
    </lineage>
</organism>
<dbReference type="Proteomes" id="UP000002931">
    <property type="component" value="Unassembled WGS sequence"/>
</dbReference>
<sequence length="58" mass="6289">MWPGSVKVRFALSPARFTDGSATNGSPFNASSTRDTQEAQCIPSTLIVMSFITDSFCR</sequence>
<name>A3VH14_9RHOB</name>
<accession>A3VH14</accession>
<gene>
    <name evidence="2" type="ORF">RB2654_14825</name>
</gene>
<dbReference type="EMBL" id="AAMT01000008">
    <property type="protein sequence ID" value="EAQ12569.1"/>
    <property type="molecule type" value="Genomic_DNA"/>
</dbReference>
<feature type="compositionally biased region" description="Polar residues" evidence="1">
    <location>
        <begin position="20"/>
        <end position="37"/>
    </location>
</feature>
<comment type="caution">
    <text evidence="2">The sequence shown here is derived from an EMBL/GenBank/DDBJ whole genome shotgun (WGS) entry which is preliminary data.</text>
</comment>